<evidence type="ECO:0000313" key="3">
    <source>
        <dbReference type="EMBL" id="MDI9257664.1"/>
    </source>
</evidence>
<dbReference type="EMBL" id="JASGBP010000005">
    <property type="protein sequence ID" value="MDI9257664.1"/>
    <property type="molecule type" value="Genomic_DNA"/>
</dbReference>
<dbReference type="Proteomes" id="UP001230035">
    <property type="component" value="Unassembled WGS sequence"/>
</dbReference>
<evidence type="ECO:0000259" key="1">
    <source>
        <dbReference type="Pfam" id="PF00534"/>
    </source>
</evidence>
<dbReference type="InterPro" id="IPR028098">
    <property type="entry name" value="Glyco_trans_4-like_N"/>
</dbReference>
<keyword evidence="4" id="KW-1185">Reference proteome</keyword>
<protein>
    <submittedName>
        <fullName evidence="3">Glycosyltransferase family 4 protein</fullName>
        <ecNumber evidence="3">2.4.-.-</ecNumber>
    </submittedName>
</protein>
<feature type="domain" description="Glycosyltransferase subfamily 4-like N-terminal" evidence="2">
    <location>
        <begin position="20"/>
        <end position="182"/>
    </location>
</feature>
<evidence type="ECO:0000259" key="2">
    <source>
        <dbReference type="Pfam" id="PF13439"/>
    </source>
</evidence>
<dbReference type="PANTHER" id="PTHR45947">
    <property type="entry name" value="SULFOQUINOVOSYL TRANSFERASE SQD2"/>
    <property type="match status" value="1"/>
</dbReference>
<keyword evidence="3" id="KW-0808">Transferase</keyword>
<accession>A0ABT6XRE5</accession>
<dbReference type="SUPFAM" id="SSF53756">
    <property type="entry name" value="UDP-Glycosyltransferase/glycogen phosphorylase"/>
    <property type="match status" value="1"/>
</dbReference>
<evidence type="ECO:0000313" key="4">
    <source>
        <dbReference type="Proteomes" id="UP001230035"/>
    </source>
</evidence>
<dbReference type="EC" id="2.4.-.-" evidence="3"/>
<comment type="caution">
    <text evidence="3">The sequence shown here is derived from an EMBL/GenBank/DDBJ whole genome shotgun (WGS) entry which is preliminary data.</text>
</comment>
<dbReference type="CDD" id="cd03801">
    <property type="entry name" value="GT4_PimA-like"/>
    <property type="match status" value="1"/>
</dbReference>
<dbReference type="Pfam" id="PF13439">
    <property type="entry name" value="Glyco_transf_4"/>
    <property type="match status" value="1"/>
</dbReference>
<gene>
    <name evidence="3" type="ORF">QHT84_09590</name>
</gene>
<dbReference type="Pfam" id="PF00534">
    <property type="entry name" value="Glycos_transf_1"/>
    <property type="match status" value="1"/>
</dbReference>
<keyword evidence="3" id="KW-0328">Glycosyltransferase</keyword>
<dbReference type="GO" id="GO:0016757">
    <property type="term" value="F:glycosyltransferase activity"/>
    <property type="evidence" value="ECO:0007669"/>
    <property type="project" value="UniProtKB-KW"/>
</dbReference>
<sequence length="388" mass="43501">MKIAFLTSEYPHPKANFAAGIGTSIMNLANGLQQLGHEITVVIYGQDQDETFTDSGIAFYKVKNVKFKGLSRYLTQKKIQRLLNTLVREKKIDLVEVADWTGISDRLRLNCPVVIKLHGSDTYFCHLDRRPVKYLNYSREKKALQRADAHASVSKYVAEVTSKLFQLQNTFTIIPNGIDLEQFNNNLASVSSDEPTLLYFGTLIRKKGLLELPFIFNEVHRQYPRAKLMLIGRNASDIVTGNSSTWQMMQSLFDADALANVNYLGSVPYDQIKGYLANATVCVFPTFAEALPVSWIEAMAMRKAIVASNIGWAPEIIDDGVNGYVVHPKDHAEFAAKIVALLDNPALRNQMGQNARDKVIQQFSIAVVARKNEAFYDAVLAKFKTSRP</sequence>
<dbReference type="InterPro" id="IPR050194">
    <property type="entry name" value="Glycosyltransferase_grp1"/>
</dbReference>
<organism evidence="3 4">
    <name type="scientific">Flavobacterium sedimenticola</name>
    <dbReference type="NCBI Taxonomy" id="3043286"/>
    <lineage>
        <taxon>Bacteria</taxon>
        <taxon>Pseudomonadati</taxon>
        <taxon>Bacteroidota</taxon>
        <taxon>Flavobacteriia</taxon>
        <taxon>Flavobacteriales</taxon>
        <taxon>Flavobacteriaceae</taxon>
        <taxon>Flavobacterium</taxon>
    </lineage>
</organism>
<dbReference type="PANTHER" id="PTHR45947:SF14">
    <property type="entry name" value="SLL1723 PROTEIN"/>
    <property type="match status" value="1"/>
</dbReference>
<dbReference type="InterPro" id="IPR001296">
    <property type="entry name" value="Glyco_trans_1"/>
</dbReference>
<dbReference type="Gene3D" id="3.40.50.2000">
    <property type="entry name" value="Glycogen Phosphorylase B"/>
    <property type="match status" value="2"/>
</dbReference>
<dbReference type="RefSeq" id="WP_283239339.1">
    <property type="nucleotide sequence ID" value="NZ_JASGBP010000005.1"/>
</dbReference>
<name>A0ABT6XRE5_9FLAO</name>
<feature type="domain" description="Glycosyl transferase family 1" evidence="1">
    <location>
        <begin position="192"/>
        <end position="357"/>
    </location>
</feature>
<reference evidence="3 4" key="1">
    <citation type="submission" date="2023-05" db="EMBL/GenBank/DDBJ databases">
        <title>Flavobacterium sedimenti sp. nov., isolated from the sediment.</title>
        <authorList>
            <person name="Wu N."/>
        </authorList>
    </citation>
    <scope>NUCLEOTIDE SEQUENCE [LARGE SCALE GENOMIC DNA]</scope>
    <source>
        <strain evidence="3 4">YZ-48</strain>
    </source>
</reference>
<proteinExistence type="predicted"/>